<evidence type="ECO:0000313" key="14">
    <source>
        <dbReference type="Proteomes" id="UP000663832"/>
    </source>
</evidence>
<dbReference type="Pfam" id="PF00795">
    <property type="entry name" value="CN_hydrolase"/>
    <property type="match status" value="1"/>
</dbReference>
<keyword evidence="3 9" id="KW-0378">Hydrolase</keyword>
<dbReference type="PANTHER" id="PTHR23088:SF27">
    <property type="entry name" value="DEAMINATED GLUTATHIONE AMIDASE"/>
    <property type="match status" value="1"/>
</dbReference>
<dbReference type="EMBL" id="CAJNOM010000445">
    <property type="protein sequence ID" value="CAF1442345.1"/>
    <property type="molecule type" value="Genomic_DNA"/>
</dbReference>
<dbReference type="PROSITE" id="PS51084">
    <property type="entry name" value="HIT_2"/>
    <property type="match status" value="1"/>
</dbReference>
<dbReference type="Gene3D" id="3.60.110.10">
    <property type="entry name" value="Carbon-nitrogen hydrolase"/>
    <property type="match status" value="1"/>
</dbReference>
<feature type="binding site" evidence="6">
    <location>
        <position position="414"/>
    </location>
    <ligand>
        <name>substrate</name>
    </ligand>
</feature>
<accession>A0A814DCN5</accession>
<evidence type="ECO:0000256" key="2">
    <source>
        <dbReference type="ARBA" id="ARBA00022741"/>
    </source>
</evidence>
<dbReference type="GO" id="GO:0000166">
    <property type="term" value="F:nucleotide binding"/>
    <property type="evidence" value="ECO:0007669"/>
    <property type="project" value="UniProtKB-KW"/>
</dbReference>
<evidence type="ECO:0000256" key="5">
    <source>
        <dbReference type="PIRSR" id="PIRSR639383-1"/>
    </source>
</evidence>
<feature type="short sequence motif" description="Histidine triad motif" evidence="8">
    <location>
        <begin position="410"/>
        <end position="414"/>
    </location>
</feature>
<dbReference type="Gene3D" id="3.30.428.10">
    <property type="entry name" value="HIT-like"/>
    <property type="match status" value="1"/>
</dbReference>
<dbReference type="Pfam" id="PF01230">
    <property type="entry name" value="HIT"/>
    <property type="match status" value="1"/>
</dbReference>
<dbReference type="InterPro" id="IPR036526">
    <property type="entry name" value="C-N_Hydrolase_sf"/>
</dbReference>
<dbReference type="InterPro" id="IPR036265">
    <property type="entry name" value="HIT-like_sf"/>
</dbReference>
<dbReference type="Proteomes" id="UP000663877">
    <property type="component" value="Unassembled WGS sequence"/>
</dbReference>
<dbReference type="InterPro" id="IPR019808">
    <property type="entry name" value="Histidine_triad_CS"/>
</dbReference>
<reference evidence="12" key="1">
    <citation type="submission" date="2021-02" db="EMBL/GenBank/DDBJ databases">
        <authorList>
            <person name="Nowell W R."/>
        </authorList>
    </citation>
    <scope>NUCLEOTIDE SEQUENCE</scope>
</reference>
<feature type="site" description="Important for induction of apoptosis" evidence="7">
    <location>
        <position position="430"/>
    </location>
</feature>
<evidence type="ECO:0000256" key="9">
    <source>
        <dbReference type="RuleBase" id="RU366076"/>
    </source>
</evidence>
<evidence type="ECO:0000259" key="11">
    <source>
        <dbReference type="PROSITE" id="PS51084"/>
    </source>
</evidence>
<feature type="domain" description="CN hydrolase" evidence="10">
    <location>
        <begin position="27"/>
        <end position="278"/>
    </location>
</feature>
<dbReference type="InterPro" id="IPR045254">
    <property type="entry name" value="Nit1/2_C-N_Hydrolase"/>
</dbReference>
<evidence type="ECO:0000259" key="10">
    <source>
        <dbReference type="PROSITE" id="PS50263"/>
    </source>
</evidence>
<dbReference type="AlphaFoldDB" id="A0A814DCN5"/>
<evidence type="ECO:0000313" key="12">
    <source>
        <dbReference type="EMBL" id="CAF0952695.1"/>
    </source>
</evidence>
<feature type="domain" description="HIT" evidence="11">
    <location>
        <begin position="317"/>
        <end position="425"/>
    </location>
</feature>
<dbReference type="PROSITE" id="PS00892">
    <property type="entry name" value="HIT_1"/>
    <property type="match status" value="1"/>
</dbReference>
<name>A0A814DCN5_9BILA</name>
<comment type="caution">
    <text evidence="12">The sequence shown here is derived from an EMBL/GenBank/DDBJ whole genome shotgun (WGS) entry which is preliminary data.</text>
</comment>
<feature type="binding site" evidence="6">
    <location>
        <position position="399"/>
    </location>
    <ligand>
        <name>substrate</name>
    </ligand>
</feature>
<gene>
    <name evidence="12" type="ORF">BJG266_LOCUS13306</name>
    <name evidence="13" type="ORF">QVE165_LOCUS39718</name>
</gene>
<proteinExistence type="predicted"/>
<keyword evidence="2 9" id="KW-0547">Nucleotide-binding</keyword>
<dbReference type="PANTHER" id="PTHR23088">
    <property type="entry name" value="NITRILASE-RELATED"/>
    <property type="match status" value="1"/>
</dbReference>
<evidence type="ECO:0000256" key="4">
    <source>
        <dbReference type="ARBA" id="ARBA00047780"/>
    </source>
</evidence>
<dbReference type="GO" id="GO:0016811">
    <property type="term" value="F:hydrolase activity, acting on carbon-nitrogen (but not peptide) bonds, in linear amides"/>
    <property type="evidence" value="ECO:0007669"/>
    <property type="project" value="InterPro"/>
</dbReference>
<evidence type="ECO:0000256" key="6">
    <source>
        <dbReference type="PIRSR" id="PIRSR639383-2"/>
    </source>
</evidence>
<dbReference type="PROSITE" id="PS50263">
    <property type="entry name" value="CN_HYDROLASE"/>
    <property type="match status" value="1"/>
</dbReference>
<evidence type="ECO:0000313" key="13">
    <source>
        <dbReference type="EMBL" id="CAF1442345.1"/>
    </source>
</evidence>
<evidence type="ECO:0000256" key="8">
    <source>
        <dbReference type="PROSITE-ProRule" id="PRU00464"/>
    </source>
</evidence>
<dbReference type="EMBL" id="CAJNOI010000053">
    <property type="protein sequence ID" value="CAF0952695.1"/>
    <property type="molecule type" value="Genomic_DNA"/>
</dbReference>
<dbReference type="OrthoDB" id="680339at2759"/>
<evidence type="ECO:0000256" key="3">
    <source>
        <dbReference type="ARBA" id="ARBA00022801"/>
    </source>
</evidence>
<dbReference type="GO" id="GO:0047710">
    <property type="term" value="F:bis(5'-adenosyl)-triphosphatase activity"/>
    <property type="evidence" value="ECO:0007669"/>
    <property type="project" value="UniProtKB-UniRule"/>
</dbReference>
<comment type="cofactor">
    <cofactor evidence="9">
        <name>Mn(2+)</name>
        <dbReference type="ChEBI" id="CHEBI:29035"/>
    </cofactor>
</comment>
<organism evidence="12 15">
    <name type="scientific">Adineta steineri</name>
    <dbReference type="NCBI Taxonomy" id="433720"/>
    <lineage>
        <taxon>Eukaryota</taxon>
        <taxon>Metazoa</taxon>
        <taxon>Spiralia</taxon>
        <taxon>Gnathifera</taxon>
        <taxon>Rotifera</taxon>
        <taxon>Eurotatoria</taxon>
        <taxon>Bdelloidea</taxon>
        <taxon>Adinetida</taxon>
        <taxon>Adinetidae</taxon>
        <taxon>Adineta</taxon>
    </lineage>
</organism>
<feature type="active site" description="Tele-AMP-histidine intermediate" evidence="5">
    <location>
        <position position="412"/>
    </location>
</feature>
<dbReference type="Proteomes" id="UP000663832">
    <property type="component" value="Unassembled WGS sequence"/>
</dbReference>
<sequence length="464" mass="52799">MFNRLRIVLSPLFVLKENSRRMSSKIVRIGVCQLNCRDNKEENFKIGEQLINKAKKEEAKIVFFPEAFDYICDSKSLTLEKAESIDGPIINGYRKLAKQNQLWLSLGGFHQRSGDGTRVLNSHLIINDQGDIVGNYSKIHLFDVQAGSLILRESDFTQPGSSIANPIETPAGRIGLGICYDLRFVEFARLLTASSENGAQILTYPSAFTKHTGEAHWEILLRARAIENQCFVVAAAQVGSHNAKRESYGHSLVIDPWGSVLLDMGLESPSMRTVDIDLERIEQVREKMPIIEHRRRDLYSLMSPMNIIVPIDDSKEEKITWGQVQITTNQIFFRSTLTLALVNRKPVVPGHVLVSPVRRVERFSQLNPEEINDLFLSTQLIARKIEEFYKAKSLSIAIQDGECAGQTIKHVHVHILPRIPGDFEENDSIYHELAHHDKKEKGWRQEKEMADEAKTLRKLFYPDV</sequence>
<evidence type="ECO:0000256" key="7">
    <source>
        <dbReference type="PIRSR" id="PIRSR639383-3"/>
    </source>
</evidence>
<evidence type="ECO:0000256" key="1">
    <source>
        <dbReference type="ARBA" id="ARBA00012377"/>
    </source>
</evidence>
<keyword evidence="14" id="KW-1185">Reference proteome</keyword>
<evidence type="ECO:0000313" key="15">
    <source>
        <dbReference type="Proteomes" id="UP000663877"/>
    </source>
</evidence>
<feature type="binding site" evidence="6">
    <location>
        <position position="343"/>
    </location>
    <ligand>
        <name>substrate</name>
    </ligand>
</feature>
<dbReference type="InterPro" id="IPR003010">
    <property type="entry name" value="C-N_Hydrolase"/>
</dbReference>
<dbReference type="SUPFAM" id="SSF56317">
    <property type="entry name" value="Carbon-nitrogen hydrolase"/>
    <property type="match status" value="1"/>
</dbReference>
<dbReference type="EC" id="3.6.1.29" evidence="1 9"/>
<comment type="catalytic activity">
    <reaction evidence="4 9">
        <text>P(1),P(3)-bis(5'-adenosyl) triphosphate + H2O = AMP + ADP + 2 H(+)</text>
        <dbReference type="Rhea" id="RHEA:13893"/>
        <dbReference type="ChEBI" id="CHEBI:15377"/>
        <dbReference type="ChEBI" id="CHEBI:15378"/>
        <dbReference type="ChEBI" id="CHEBI:58529"/>
        <dbReference type="ChEBI" id="CHEBI:456215"/>
        <dbReference type="ChEBI" id="CHEBI:456216"/>
        <dbReference type="EC" id="3.6.1.29"/>
    </reaction>
</comment>
<dbReference type="InterPro" id="IPR039383">
    <property type="entry name" value="FHIT"/>
</dbReference>
<dbReference type="CDD" id="cd01275">
    <property type="entry name" value="FHIT"/>
    <property type="match status" value="1"/>
</dbReference>
<protein>
    <recommendedName>
        <fullName evidence="1 9">Bis(5'-adenosyl)-triphosphatase</fullName>
        <ecNumber evidence="1 9">3.6.1.29</ecNumber>
    </recommendedName>
</protein>
<dbReference type="SUPFAM" id="SSF54197">
    <property type="entry name" value="HIT-like"/>
    <property type="match status" value="1"/>
</dbReference>
<dbReference type="FunFam" id="3.30.428.10:FF:000011">
    <property type="entry name" value="Fragile histidine triad"/>
    <property type="match status" value="1"/>
</dbReference>
<dbReference type="InterPro" id="IPR011146">
    <property type="entry name" value="HIT-like"/>
</dbReference>
<dbReference type="CDD" id="cd07572">
    <property type="entry name" value="nit"/>
    <property type="match status" value="1"/>
</dbReference>